<dbReference type="Pfam" id="PF01569">
    <property type="entry name" value="PAP2"/>
    <property type="match status" value="1"/>
</dbReference>
<feature type="transmembrane region" description="Helical" evidence="1">
    <location>
        <begin position="154"/>
        <end position="170"/>
    </location>
</feature>
<dbReference type="Gene3D" id="1.20.144.10">
    <property type="entry name" value="Phosphatidic acid phosphatase type 2/haloperoxidase"/>
    <property type="match status" value="1"/>
</dbReference>
<keyword evidence="1" id="KW-1133">Transmembrane helix</keyword>
<dbReference type="InterPro" id="IPR036938">
    <property type="entry name" value="PAP2/HPO_sf"/>
</dbReference>
<dbReference type="CDD" id="cd01610">
    <property type="entry name" value="PAP2_like"/>
    <property type="match status" value="1"/>
</dbReference>
<dbReference type="PANTHER" id="PTHR14969">
    <property type="entry name" value="SPHINGOSINE-1-PHOSPHATE PHOSPHOHYDROLASE"/>
    <property type="match status" value="1"/>
</dbReference>
<proteinExistence type="predicted"/>
<sequence length="171" mass="18220">MRKSTYIRMTNALRARPAATRAVVLANKAITNAVYVAYPCLLAWLAAWQIAFGWPAKPLLCALLVPGVSFVLVTALRKAINAPRPYEVFDAAPVIAKDTQGNSFPSRHTFSIFVIAMTFCVWCPLAWAGPAMLVAGVALAVIRVVSGVHFPRDVVAGAVLGIALGAVGFLL</sequence>
<evidence type="ECO:0000313" key="3">
    <source>
        <dbReference type="EMBL" id="RXZ53556.1"/>
    </source>
</evidence>
<dbReference type="PANTHER" id="PTHR14969:SF13">
    <property type="entry name" value="AT30094P"/>
    <property type="match status" value="1"/>
</dbReference>
<comment type="caution">
    <text evidence="3">The sequence shown here is derived from an EMBL/GenBank/DDBJ whole genome shotgun (WGS) entry which is preliminary data.</text>
</comment>
<accession>A0A4Q2JXC2</accession>
<evidence type="ECO:0000256" key="1">
    <source>
        <dbReference type="SAM" id="Phobius"/>
    </source>
</evidence>
<evidence type="ECO:0000259" key="2">
    <source>
        <dbReference type="SMART" id="SM00014"/>
    </source>
</evidence>
<protein>
    <submittedName>
        <fullName evidence="3">Phosphatase PAP2 family protein</fullName>
    </submittedName>
</protein>
<name>A0A4Q2JXC2_9ACTN</name>
<gene>
    <name evidence="3" type="ORF">ET524_02915</name>
</gene>
<keyword evidence="4" id="KW-1185">Reference proteome</keyword>
<dbReference type="RefSeq" id="WP_129423256.1">
    <property type="nucleotide sequence ID" value="NZ_SDPW01000001.1"/>
</dbReference>
<keyword evidence="1" id="KW-0472">Membrane</keyword>
<organism evidence="3 4">
    <name type="scientific">Senegalimassilia faecalis</name>
    <dbReference type="NCBI Taxonomy" id="2509433"/>
    <lineage>
        <taxon>Bacteria</taxon>
        <taxon>Bacillati</taxon>
        <taxon>Actinomycetota</taxon>
        <taxon>Coriobacteriia</taxon>
        <taxon>Coriobacteriales</taxon>
        <taxon>Coriobacteriaceae</taxon>
        <taxon>Senegalimassilia</taxon>
    </lineage>
</organism>
<feature type="transmembrane region" description="Helical" evidence="1">
    <location>
        <begin position="29"/>
        <end position="50"/>
    </location>
</feature>
<feature type="transmembrane region" description="Helical" evidence="1">
    <location>
        <begin position="56"/>
        <end position="76"/>
    </location>
</feature>
<dbReference type="Proteomes" id="UP000293345">
    <property type="component" value="Unassembled WGS sequence"/>
</dbReference>
<feature type="domain" description="Phosphatidic acid phosphatase type 2/haloperoxidase" evidence="2">
    <location>
        <begin position="57"/>
        <end position="169"/>
    </location>
</feature>
<evidence type="ECO:0000313" key="4">
    <source>
        <dbReference type="Proteomes" id="UP000293345"/>
    </source>
</evidence>
<dbReference type="AlphaFoldDB" id="A0A4Q2JXC2"/>
<dbReference type="InterPro" id="IPR000326">
    <property type="entry name" value="PAP2/HPO"/>
</dbReference>
<dbReference type="OrthoDB" id="9789113at2"/>
<reference evidence="3 4" key="1">
    <citation type="submission" date="2019-01" db="EMBL/GenBank/DDBJ databases">
        <title>Senegalimassilia sp. nov. KGMB04484 isolated human feces.</title>
        <authorList>
            <person name="Han K.-I."/>
            <person name="Kim J.-S."/>
            <person name="Lee K.C."/>
            <person name="Suh M.K."/>
            <person name="Eom M.K."/>
            <person name="Lee J.H."/>
            <person name="Park S.-H."/>
            <person name="Kang S.W."/>
            <person name="Park J.-E."/>
            <person name="Oh B.S."/>
            <person name="Yu S.Y."/>
            <person name="Choi S.-H."/>
            <person name="Lee D.H."/>
            <person name="Yoon H."/>
            <person name="Kim B.-Y."/>
            <person name="Lee J.H."/>
            <person name="Lee J.-S."/>
        </authorList>
    </citation>
    <scope>NUCLEOTIDE SEQUENCE [LARGE SCALE GENOMIC DNA]</scope>
    <source>
        <strain evidence="3 4">KGMB04484</strain>
    </source>
</reference>
<feature type="transmembrane region" description="Helical" evidence="1">
    <location>
        <begin position="112"/>
        <end position="142"/>
    </location>
</feature>
<dbReference type="SUPFAM" id="SSF48317">
    <property type="entry name" value="Acid phosphatase/Vanadium-dependent haloperoxidase"/>
    <property type="match status" value="1"/>
</dbReference>
<keyword evidence="1" id="KW-0812">Transmembrane</keyword>
<dbReference type="EMBL" id="SDPW01000001">
    <property type="protein sequence ID" value="RXZ53556.1"/>
    <property type="molecule type" value="Genomic_DNA"/>
</dbReference>
<dbReference type="SMART" id="SM00014">
    <property type="entry name" value="acidPPc"/>
    <property type="match status" value="1"/>
</dbReference>